<accession>A0A3G5A9Q0</accession>
<name>A0A3G5A9Q0_9VIRU</name>
<sequence length="30" mass="3519">MAGPGDPNETKNEFRSRLHFIIICKKFIKK</sequence>
<protein>
    <submittedName>
        <fullName evidence="1">Uncharacterized protein</fullName>
    </submittedName>
</protein>
<organism evidence="1">
    <name type="scientific">Hyperionvirus sp</name>
    <dbReference type="NCBI Taxonomy" id="2487770"/>
    <lineage>
        <taxon>Viruses</taxon>
        <taxon>Varidnaviria</taxon>
        <taxon>Bamfordvirae</taxon>
        <taxon>Nucleocytoviricota</taxon>
        <taxon>Megaviricetes</taxon>
        <taxon>Imitervirales</taxon>
        <taxon>Mimiviridae</taxon>
        <taxon>Klosneuvirinae</taxon>
    </lineage>
</organism>
<proteinExistence type="predicted"/>
<reference evidence="1" key="1">
    <citation type="submission" date="2018-10" db="EMBL/GenBank/DDBJ databases">
        <title>Hidden diversity of soil giant viruses.</title>
        <authorList>
            <person name="Schulz F."/>
            <person name="Alteio L."/>
            <person name="Goudeau D."/>
            <person name="Ryan E.M."/>
            <person name="Malmstrom R.R."/>
            <person name="Blanchard J."/>
            <person name="Woyke T."/>
        </authorList>
    </citation>
    <scope>NUCLEOTIDE SEQUENCE</scope>
    <source>
        <strain evidence="1">HYV1</strain>
    </source>
</reference>
<evidence type="ECO:0000313" key="1">
    <source>
        <dbReference type="EMBL" id="AYV82921.1"/>
    </source>
</evidence>
<dbReference type="EMBL" id="MK072385">
    <property type="protein sequence ID" value="AYV82921.1"/>
    <property type="molecule type" value="Genomic_DNA"/>
</dbReference>
<gene>
    <name evidence="1" type="ORF">Hyperionvirus3_67</name>
</gene>